<dbReference type="Gene3D" id="4.10.60.10">
    <property type="entry name" value="Zinc finger, CCHC-type"/>
    <property type="match status" value="2"/>
</dbReference>
<keyword evidence="3" id="KW-0064">Aspartyl protease</keyword>
<feature type="domain" description="CCHC-type" evidence="7">
    <location>
        <begin position="710"/>
        <end position="725"/>
    </location>
</feature>
<dbReference type="SUPFAM" id="SSF53098">
    <property type="entry name" value="Ribonuclease H-like"/>
    <property type="match status" value="1"/>
</dbReference>
<keyword evidence="1" id="KW-0645">Protease</keyword>
<dbReference type="SMART" id="SM00343">
    <property type="entry name" value="ZnF_C2HC"/>
    <property type="match status" value="3"/>
</dbReference>
<proteinExistence type="predicted"/>
<dbReference type="Pfam" id="PF22936">
    <property type="entry name" value="Pol_BBD"/>
    <property type="match status" value="1"/>
</dbReference>
<comment type="caution">
    <text evidence="9">The sequence shown here is derived from an EMBL/GenBank/DDBJ whole genome shotgun (WGS) entry which is preliminary data.</text>
</comment>
<dbReference type="SUPFAM" id="SSF56672">
    <property type="entry name" value="DNA/RNA polymerases"/>
    <property type="match status" value="1"/>
</dbReference>
<evidence type="ECO:0000256" key="1">
    <source>
        <dbReference type="ARBA" id="ARBA00022670"/>
    </source>
</evidence>
<dbReference type="Pfam" id="PF00665">
    <property type="entry name" value="rve"/>
    <property type="match status" value="1"/>
</dbReference>
<dbReference type="CDD" id="cd09272">
    <property type="entry name" value="RNase_HI_RT_Ty1"/>
    <property type="match status" value="1"/>
</dbReference>
<dbReference type="Pfam" id="PF25597">
    <property type="entry name" value="SH3_retrovirus"/>
    <property type="match status" value="1"/>
</dbReference>
<dbReference type="InterPro" id="IPR036397">
    <property type="entry name" value="RNaseH_sf"/>
</dbReference>
<dbReference type="InterPro" id="IPR025724">
    <property type="entry name" value="GAG-pre-integrase_dom"/>
</dbReference>
<name>A0A9R1VU84_LACSA</name>
<keyword evidence="10" id="KW-1185">Reference proteome</keyword>
<evidence type="ECO:0000313" key="10">
    <source>
        <dbReference type="Proteomes" id="UP000235145"/>
    </source>
</evidence>
<protein>
    <submittedName>
        <fullName evidence="9">Uncharacterized protein</fullName>
    </submittedName>
</protein>
<feature type="domain" description="Integrase catalytic" evidence="8">
    <location>
        <begin position="1167"/>
        <end position="1333"/>
    </location>
</feature>
<evidence type="ECO:0000256" key="2">
    <source>
        <dbReference type="ARBA" id="ARBA00022723"/>
    </source>
</evidence>
<evidence type="ECO:0000256" key="3">
    <source>
        <dbReference type="ARBA" id="ARBA00022750"/>
    </source>
</evidence>
<evidence type="ECO:0000259" key="8">
    <source>
        <dbReference type="PROSITE" id="PS50994"/>
    </source>
</evidence>
<dbReference type="PROSITE" id="PS50158">
    <property type="entry name" value="ZF_CCHC"/>
    <property type="match status" value="2"/>
</dbReference>
<dbReference type="InterPro" id="IPR057670">
    <property type="entry name" value="SH3_retrovirus"/>
</dbReference>
<sequence>MSANTAASGSNSNGSFSLMNLCGKVTFDGSNFNEWIRNIRMITRYEDKEYVLDKELKEIDETVATPQEIADFRAHERDATKVACIMMATITADLQKSYEDYYPFEMHQDLMERYHQSARQERYEIISSMITTRMKDGEPITGHMQKMQRFVDRLLKLNVNFPEELATNIILHSLPSCYDQFRMTYHMNKEEVTLSKLQGLLKTAESSLKGKAVVTTRTPTNSAPVLAIGKGRGKKRKSSSKGTKVRTFDGSSSSGTKKGFITPSSDPKEVECFYCHEKAHWKRNCPKYQQDVKDGKGLRRSENVEQGRINLIMGNRKASPVTKIGVYTLSLSSGFSLDLNMCCYSPEMARNIISFHALYKQGFTFSFDNEHYLVMACMKQCKVSFIKQMASSSSSSSNSSNHPSAKIPPFDETNFAMWKIKALYALESVDEDMLDIVEKGPYVPMYQTLKNNVPDGTMKKTPKENWTTDDKRKHGLDVRARAAISYSLPYNIFGLVQNYISAKKMMDTLTVSFEGTEEVKATQINDLNRRYEQFFAKKGETLTQTFNRFNTLVNDLRRLDQLKHRTVLVQKFLDSLGAGWENHVDVLKNSEKIHSMDLQSLYGNLRYYEESKLQRKELMKDSQHESSVALFSNKKLVSDSDTESDSDTDSSKTDTDDLEKVVASVALIVKTFEKSGRNFSKFKKKMGGKFSKGSGADKRHGADKKEKAQCFNCGSTDHFANDCKQKKQGSDEYWKQKYNKLIEKLKAENLEHKVLVAEEEKWKTDEESSDDEVKCLMVKIEDPTVSDKDKSTFDTDMSDVVENSRKHNIDSSSMYQLKFHILVRKFLGCNVEITGIDPTSYPEHLVRPTPLTENVIAFPISNGVFHVVHEQLKHFPDCNPSVNESKSDTDSLSPNTDQTPSDTEFGRDSMINKRTQSSLGESYISKCVKSKNFLTKKNCGTRVCYRCGDSSHKISECSFDKSSSRAENIKVRNEKWTLKSNSLNCLPKECYNLLSNNFVNDPSSNGSGQEHLWYLDSGCSRHMTGSKSLLEDYVKKTGHAVTYGDNGKGFTKGYGNIKCNNVKEGRVVNTNKNIVLSASRKDDIYVLDMFSSDKALMQCFFTKSQTNLSWIWHKRFSHLNFKNLSKISNQDLVRGLPKFSVVKDKMCSACEQGKQTKSSFKPKSCSSISVPLHLLHMDLFGPIPIHSLGGNKYTLVVVDEFTRFTWVVFLKKKSHAAQEIISLIRKNETLTGLKVKQLRSDHGTEFRNSTLEEFCDHKGIEQNFSAPRTPQQNGVAERRNRTLIEAGRTLMIHAGLPMSFWAEAVNTACFTQNRSLIHRIHKKTPYEMLKDRKPDRDPRSKFEPKADKGIFVGYSSISKAFRVFHVNRQCVEESIHVKFDEESYTDEKVTHSPSIFQELLSCPFDEAPSAEDKTDSSDPIIPVPCSLTQDTAAPSADSSLGADETLEAEDSPETDNVSVSISPESALVIEHRDHPVDRIIGNIHDGVRTRSSILNNFCMYVNFVSMILPDKVHTTLQDADWIKAMQEELNEFERHKVWTLVPRPSGKTITGTRWVYRNKVDKDGIITRNKAWLVAQGFTQIESIDYGETFAPVARIEAIRLFLAYASYMNFIVYQMDVKTAFLHGVLEEEVFLNQPPGFVDKDHPDYVYRLDKAVYGLKQAPRAWYETLTSYLLENGYIRGAIDNTLFIKNKGSDMVLVQIYVDDIIFGSPNETLRKEFAEIMSERFEMSMMGKMTFFLGLEVQQQKTSISICQSKYISDLLVKYSLSDCKPASTPVSKTDKIHTDPTGTDVNHSLYRGMIGSLLYLTASRPDIMFGTILCARFQANPKESHLMAVKRIFRYLKATQNLALWYPRDSAFELYGYTDSDYAGCNLDKKSTSGGCHFLGNRLISWSSKKQTSVAISTAEAEYVAIGRCCAQLLWIQNQLLDYGFKFSKTPIYCDNTSAIQITQNPVQHSKTKYIEIRHHFIRDNVEKGKVVLEHVKTSEQLVDILTKALDSQSTAYIIGELGMISFLLNKS</sequence>
<dbReference type="PROSITE" id="PS50994">
    <property type="entry name" value="INTEGRASE"/>
    <property type="match status" value="1"/>
</dbReference>
<dbReference type="InterPro" id="IPR013103">
    <property type="entry name" value="RVT_2"/>
</dbReference>
<feature type="region of interest" description="Disordered" evidence="6">
    <location>
        <begin position="223"/>
        <end position="262"/>
    </location>
</feature>
<evidence type="ECO:0000259" key="7">
    <source>
        <dbReference type="PROSITE" id="PS50158"/>
    </source>
</evidence>
<evidence type="ECO:0000313" key="9">
    <source>
        <dbReference type="EMBL" id="KAJ0214012.1"/>
    </source>
</evidence>
<evidence type="ECO:0000256" key="4">
    <source>
        <dbReference type="ARBA" id="ARBA00022801"/>
    </source>
</evidence>
<evidence type="ECO:0000256" key="6">
    <source>
        <dbReference type="SAM" id="MobiDB-lite"/>
    </source>
</evidence>
<dbReference type="PANTHER" id="PTHR42648">
    <property type="entry name" value="TRANSPOSASE, PUTATIVE-RELATED"/>
    <property type="match status" value="1"/>
</dbReference>
<dbReference type="InterPro" id="IPR036875">
    <property type="entry name" value="Znf_CCHC_sf"/>
</dbReference>
<dbReference type="GO" id="GO:0006508">
    <property type="term" value="P:proteolysis"/>
    <property type="evidence" value="ECO:0007669"/>
    <property type="project" value="UniProtKB-KW"/>
</dbReference>
<dbReference type="Pfam" id="PF07727">
    <property type="entry name" value="RVT_2"/>
    <property type="match status" value="1"/>
</dbReference>
<dbReference type="GO" id="GO:0015074">
    <property type="term" value="P:DNA integration"/>
    <property type="evidence" value="ECO:0007669"/>
    <property type="project" value="InterPro"/>
</dbReference>
<dbReference type="InterPro" id="IPR001878">
    <property type="entry name" value="Znf_CCHC"/>
</dbReference>
<dbReference type="EMBL" id="NBSK02000004">
    <property type="protein sequence ID" value="KAJ0214012.1"/>
    <property type="molecule type" value="Genomic_DNA"/>
</dbReference>
<accession>A0A9R1VU84</accession>
<keyword evidence="5" id="KW-0862">Zinc</keyword>
<feature type="region of interest" description="Disordered" evidence="6">
    <location>
        <begin position="1407"/>
        <end position="1458"/>
    </location>
</feature>
<dbReference type="InterPro" id="IPR043502">
    <property type="entry name" value="DNA/RNA_pol_sf"/>
</dbReference>
<dbReference type="GO" id="GO:0004190">
    <property type="term" value="F:aspartic-type endopeptidase activity"/>
    <property type="evidence" value="ECO:0007669"/>
    <property type="project" value="UniProtKB-KW"/>
</dbReference>
<keyword evidence="4" id="KW-0378">Hydrolase</keyword>
<dbReference type="Gene3D" id="3.30.420.10">
    <property type="entry name" value="Ribonuclease H-like superfamily/Ribonuclease H"/>
    <property type="match status" value="1"/>
</dbReference>
<dbReference type="InterPro" id="IPR001584">
    <property type="entry name" value="Integrase_cat-core"/>
</dbReference>
<dbReference type="Pfam" id="PF00098">
    <property type="entry name" value="zf-CCHC"/>
    <property type="match status" value="1"/>
</dbReference>
<evidence type="ECO:0000256" key="5">
    <source>
        <dbReference type="PROSITE-ProRule" id="PRU00047"/>
    </source>
</evidence>
<dbReference type="GO" id="GO:0008270">
    <property type="term" value="F:zinc ion binding"/>
    <property type="evidence" value="ECO:0007669"/>
    <property type="project" value="UniProtKB-KW"/>
</dbReference>
<gene>
    <name evidence="9" type="ORF">LSAT_V11C400202660</name>
</gene>
<feature type="compositionally biased region" description="Acidic residues" evidence="6">
    <location>
        <begin position="1444"/>
        <end position="1453"/>
    </location>
</feature>
<dbReference type="PANTHER" id="PTHR42648:SF32">
    <property type="entry name" value="RIBONUCLEASE H-LIKE DOMAIN, GAG-PRE-INTEGRASE DOMAIN PROTEIN-RELATED"/>
    <property type="match status" value="1"/>
</dbReference>
<keyword evidence="5" id="KW-0863">Zinc-finger</keyword>
<dbReference type="InterPro" id="IPR012337">
    <property type="entry name" value="RNaseH-like_sf"/>
</dbReference>
<dbReference type="InterPro" id="IPR039537">
    <property type="entry name" value="Retrotran_Ty1/copia-like"/>
</dbReference>
<feature type="compositionally biased region" description="Polar residues" evidence="6">
    <location>
        <begin position="880"/>
        <end position="902"/>
    </location>
</feature>
<feature type="compositionally biased region" description="Polar residues" evidence="6">
    <location>
        <begin position="1426"/>
        <end position="1438"/>
    </location>
</feature>
<dbReference type="Proteomes" id="UP000235145">
    <property type="component" value="Unassembled WGS sequence"/>
</dbReference>
<dbReference type="Pfam" id="PF13976">
    <property type="entry name" value="gag_pre-integrs"/>
    <property type="match status" value="1"/>
</dbReference>
<dbReference type="GO" id="GO:0003676">
    <property type="term" value="F:nucleic acid binding"/>
    <property type="evidence" value="ECO:0007669"/>
    <property type="project" value="InterPro"/>
</dbReference>
<feature type="region of interest" description="Disordered" evidence="6">
    <location>
        <begin position="878"/>
        <end position="908"/>
    </location>
</feature>
<organism evidence="9 10">
    <name type="scientific">Lactuca sativa</name>
    <name type="common">Garden lettuce</name>
    <dbReference type="NCBI Taxonomy" id="4236"/>
    <lineage>
        <taxon>Eukaryota</taxon>
        <taxon>Viridiplantae</taxon>
        <taxon>Streptophyta</taxon>
        <taxon>Embryophyta</taxon>
        <taxon>Tracheophyta</taxon>
        <taxon>Spermatophyta</taxon>
        <taxon>Magnoliopsida</taxon>
        <taxon>eudicotyledons</taxon>
        <taxon>Gunneridae</taxon>
        <taxon>Pentapetalae</taxon>
        <taxon>asterids</taxon>
        <taxon>campanulids</taxon>
        <taxon>Asterales</taxon>
        <taxon>Asteraceae</taxon>
        <taxon>Cichorioideae</taxon>
        <taxon>Cichorieae</taxon>
        <taxon>Lactucinae</taxon>
        <taxon>Lactuca</taxon>
    </lineage>
</organism>
<dbReference type="SUPFAM" id="SSF57756">
    <property type="entry name" value="Retrovirus zinc finger-like domains"/>
    <property type="match status" value="2"/>
</dbReference>
<dbReference type="InterPro" id="IPR054722">
    <property type="entry name" value="PolX-like_BBD"/>
</dbReference>
<feature type="domain" description="CCHC-type" evidence="7">
    <location>
        <begin position="944"/>
        <end position="957"/>
    </location>
</feature>
<keyword evidence="2" id="KW-0479">Metal-binding</keyword>
<dbReference type="Pfam" id="PF14223">
    <property type="entry name" value="Retrotran_gag_2"/>
    <property type="match status" value="2"/>
</dbReference>
<reference evidence="9 10" key="1">
    <citation type="journal article" date="2017" name="Nat. Commun.">
        <title>Genome assembly with in vitro proximity ligation data and whole-genome triplication in lettuce.</title>
        <authorList>
            <person name="Reyes-Chin-Wo S."/>
            <person name="Wang Z."/>
            <person name="Yang X."/>
            <person name="Kozik A."/>
            <person name="Arikit S."/>
            <person name="Song C."/>
            <person name="Xia L."/>
            <person name="Froenicke L."/>
            <person name="Lavelle D.O."/>
            <person name="Truco M.J."/>
            <person name="Xia R."/>
            <person name="Zhu S."/>
            <person name="Xu C."/>
            <person name="Xu H."/>
            <person name="Xu X."/>
            <person name="Cox K."/>
            <person name="Korf I."/>
            <person name="Meyers B.C."/>
            <person name="Michelmore R.W."/>
        </authorList>
    </citation>
    <scope>NUCLEOTIDE SEQUENCE [LARGE SCALE GENOMIC DNA]</scope>
    <source>
        <strain evidence="10">cv. Salinas</strain>
        <tissue evidence="9">Seedlings</tissue>
    </source>
</reference>